<comment type="subcellular location">
    <subcellularLocation>
        <location evidence="1">Mitochondrion</location>
    </subcellularLocation>
</comment>
<accession>A0A875RT44</accession>
<proteinExistence type="inferred from homology"/>
<evidence type="ECO:0000256" key="3">
    <source>
        <dbReference type="ARBA" id="ARBA00016197"/>
    </source>
</evidence>
<evidence type="ECO:0000256" key="5">
    <source>
        <dbReference type="ARBA" id="ARBA00023128"/>
    </source>
</evidence>
<dbReference type="OrthoDB" id="2968323at2759"/>
<organism evidence="7 8">
    <name type="scientific">Eeniella nana</name>
    <name type="common">Yeast</name>
    <name type="synonym">Brettanomyces nanus</name>
    <dbReference type="NCBI Taxonomy" id="13502"/>
    <lineage>
        <taxon>Eukaryota</taxon>
        <taxon>Fungi</taxon>
        <taxon>Dikarya</taxon>
        <taxon>Ascomycota</taxon>
        <taxon>Saccharomycotina</taxon>
        <taxon>Pichiomycetes</taxon>
        <taxon>Pichiales</taxon>
        <taxon>Pichiaceae</taxon>
        <taxon>Brettanomyces</taxon>
    </lineage>
</organism>
<evidence type="ECO:0000313" key="7">
    <source>
        <dbReference type="EMBL" id="QPG73147.1"/>
    </source>
</evidence>
<dbReference type="RefSeq" id="XP_038776712.1">
    <property type="nucleotide sequence ID" value="XM_038920784.1"/>
</dbReference>
<dbReference type="InterPro" id="IPR011009">
    <property type="entry name" value="Kinase-like_dom_sf"/>
</dbReference>
<evidence type="ECO:0000256" key="4">
    <source>
        <dbReference type="ARBA" id="ARBA00022946"/>
    </source>
</evidence>
<keyword evidence="4" id="KW-0809">Transit peptide</keyword>
<evidence type="ECO:0000256" key="6">
    <source>
        <dbReference type="ARBA" id="ARBA00031849"/>
    </source>
</evidence>
<evidence type="ECO:0000256" key="1">
    <source>
        <dbReference type="ARBA" id="ARBA00004173"/>
    </source>
</evidence>
<dbReference type="KEGG" id="bnn:FOA43_000453"/>
<dbReference type="GeneID" id="62193854"/>
<gene>
    <name evidence="7" type="ORF">FOA43_000453</name>
</gene>
<protein>
    <recommendedName>
        <fullName evidence="3">Altered inheritance of mitochondria protein 9, mitochondrial</fullName>
    </recommendedName>
    <alternativeName>
        <fullName evidence="6">Found in mitochondrial proteome protein 29</fullName>
    </alternativeName>
</protein>
<dbReference type="PANTHER" id="PTHR36091:SF1">
    <property type="entry name" value="ALTERED INHERITANCE OF MITOCHONDRIA PROTEIN 9, MITOCHONDRIAL"/>
    <property type="match status" value="1"/>
</dbReference>
<dbReference type="SUPFAM" id="SSF56112">
    <property type="entry name" value="Protein kinase-like (PK-like)"/>
    <property type="match status" value="1"/>
</dbReference>
<dbReference type="GO" id="GO:0005739">
    <property type="term" value="C:mitochondrion"/>
    <property type="evidence" value="ECO:0007669"/>
    <property type="project" value="UniProtKB-SubCell"/>
</dbReference>
<keyword evidence="5" id="KW-0496">Mitochondrion</keyword>
<keyword evidence="8" id="KW-1185">Reference proteome</keyword>
<evidence type="ECO:0000313" key="8">
    <source>
        <dbReference type="Proteomes" id="UP000662931"/>
    </source>
</evidence>
<dbReference type="PANTHER" id="PTHR36091">
    <property type="entry name" value="ALTERED INHERITANCE OF MITOCHONDRIA PROTEIN 9, MITOCHONDRIAL"/>
    <property type="match status" value="1"/>
</dbReference>
<dbReference type="Proteomes" id="UP000662931">
    <property type="component" value="Chromosome 1"/>
</dbReference>
<sequence length="606" mass="68921">MLSRGTGIALTAKRALGIGRISLIRGFRTTTSYKAKQDSSDEVFTRLNDDTDPKRNKLFEYHWGTWMNNDAAEKQKRITKFSISGLNILTGVLEDVANAKDVDKKGELKMMDGNVNVLTKNLKELTGSSFENIKQVVSIHEGMFHHVYLVNLNNGKSMILRLPYKLYPDYYTSRAVNSEVATTEFLREQLGLKVPKVLAYSGQFDNYLNYPFILSEYIEGDLLMKDWYPLVEGKVEDKKVSNELHKVITPIFDFFKAVTKPVFTGYGSLYFKQDYPQGKPAIDGQEKFVLGPTTLKPYYEKGSNLDQKEVDKFVGPWALDQPLKMVSDLAQVNIASLRKEQNNRHAEEALRVYKALLATGEKLFDLKSSSIPNFKEMIKPRLFIPDLDPMNVITSENGNYFVDFEDSTVTPFILNPAPKFVEYTGPKVFHLSEIPDLEKLDADLKDQYEYMQKRTRNQVYWEKSLAENTSKLAISAAPAVKKIRESFTSALKDKNPKDYLNIEASLADLEMLWKSFSEDHVVGEGDCPIKFTEEDLDKFKEDFEDLQKDLSSTPFAATGGWVPQDVFENLLNKGLIVKDGENYKIDIDKALKDAPTKEKDDGRAAN</sequence>
<evidence type="ECO:0000256" key="2">
    <source>
        <dbReference type="ARBA" id="ARBA00005543"/>
    </source>
</evidence>
<comment type="similarity">
    <text evidence="2">Belongs to the AIM9 family.</text>
</comment>
<dbReference type="Gene3D" id="3.30.200.20">
    <property type="entry name" value="Phosphorylase Kinase, domain 1"/>
    <property type="match status" value="1"/>
</dbReference>
<reference evidence="7" key="1">
    <citation type="submission" date="2020-10" db="EMBL/GenBank/DDBJ databases">
        <authorList>
            <person name="Roach M.J.R."/>
        </authorList>
    </citation>
    <scope>NUCLEOTIDE SEQUENCE</scope>
    <source>
        <strain evidence="7">CBS 1945</strain>
    </source>
</reference>
<dbReference type="EMBL" id="CP064812">
    <property type="protein sequence ID" value="QPG73147.1"/>
    <property type="molecule type" value="Genomic_DNA"/>
</dbReference>
<dbReference type="AlphaFoldDB" id="A0A875RT44"/>
<dbReference type="InterPro" id="IPR051035">
    <property type="entry name" value="Mito_inheritance_9"/>
</dbReference>
<name>A0A875RT44_EENNA</name>